<protein>
    <submittedName>
        <fullName evidence="6">Branched-chain amino acid transport system ATP-binding protein</fullName>
    </submittedName>
</protein>
<evidence type="ECO:0000256" key="3">
    <source>
        <dbReference type="ARBA" id="ARBA00022741"/>
    </source>
</evidence>
<dbReference type="InterPro" id="IPR003439">
    <property type="entry name" value="ABC_transporter-like_ATP-bd"/>
</dbReference>
<gene>
    <name evidence="6" type="ORF">SAMN02745126_00042</name>
</gene>
<evidence type="ECO:0000259" key="5">
    <source>
        <dbReference type="PROSITE" id="PS50893"/>
    </source>
</evidence>
<dbReference type="EMBL" id="FUWJ01000001">
    <property type="protein sequence ID" value="SJZ30556.1"/>
    <property type="molecule type" value="Genomic_DNA"/>
</dbReference>
<reference evidence="7" key="1">
    <citation type="submission" date="2017-02" db="EMBL/GenBank/DDBJ databases">
        <authorList>
            <person name="Varghese N."/>
            <person name="Submissions S."/>
        </authorList>
    </citation>
    <scope>NUCLEOTIDE SEQUENCE [LARGE SCALE GENOMIC DNA]</scope>
    <source>
        <strain evidence="7">ATCC 27094</strain>
    </source>
</reference>
<dbReference type="PANTHER" id="PTHR45772">
    <property type="entry name" value="CONSERVED COMPONENT OF ABC TRANSPORTER FOR NATURAL AMINO ACIDS-RELATED"/>
    <property type="match status" value="1"/>
</dbReference>
<dbReference type="InterPro" id="IPR027417">
    <property type="entry name" value="P-loop_NTPase"/>
</dbReference>
<dbReference type="InterPro" id="IPR017871">
    <property type="entry name" value="ABC_transporter-like_CS"/>
</dbReference>
<keyword evidence="4 6" id="KW-0067">ATP-binding</keyword>
<dbReference type="AlphaFoldDB" id="A0A1T4JK75"/>
<comment type="similarity">
    <text evidence="1">Belongs to the ABC transporter superfamily.</text>
</comment>
<evidence type="ECO:0000256" key="4">
    <source>
        <dbReference type="ARBA" id="ARBA00022840"/>
    </source>
</evidence>
<dbReference type="SUPFAM" id="SSF52540">
    <property type="entry name" value="P-loop containing nucleoside triphosphate hydrolases"/>
    <property type="match status" value="1"/>
</dbReference>
<proteinExistence type="inferred from homology"/>
<dbReference type="Pfam" id="PF00005">
    <property type="entry name" value="ABC_tran"/>
    <property type="match status" value="1"/>
</dbReference>
<dbReference type="PROSITE" id="PS50893">
    <property type="entry name" value="ABC_TRANSPORTER_2"/>
    <property type="match status" value="1"/>
</dbReference>
<accession>A0A1T4JK75</accession>
<keyword evidence="7" id="KW-1185">Reference proteome</keyword>
<dbReference type="CDD" id="cd03219">
    <property type="entry name" value="ABC_Mj1267_LivG_branched"/>
    <property type="match status" value="1"/>
</dbReference>
<dbReference type="Proteomes" id="UP000190092">
    <property type="component" value="Unassembled WGS sequence"/>
</dbReference>
<dbReference type="FunFam" id="3.40.50.300:FF:000421">
    <property type="entry name" value="Branched-chain amino acid ABC transporter ATP-binding protein"/>
    <property type="match status" value="1"/>
</dbReference>
<dbReference type="Gene3D" id="3.40.50.300">
    <property type="entry name" value="P-loop containing nucleotide triphosphate hydrolases"/>
    <property type="match status" value="1"/>
</dbReference>
<keyword evidence="3" id="KW-0547">Nucleotide-binding</keyword>
<evidence type="ECO:0000313" key="7">
    <source>
        <dbReference type="Proteomes" id="UP000190092"/>
    </source>
</evidence>
<dbReference type="SMART" id="SM00382">
    <property type="entry name" value="AAA"/>
    <property type="match status" value="1"/>
</dbReference>
<evidence type="ECO:0000256" key="2">
    <source>
        <dbReference type="ARBA" id="ARBA00022448"/>
    </source>
</evidence>
<dbReference type="InterPro" id="IPR003593">
    <property type="entry name" value="AAA+_ATPase"/>
</dbReference>
<sequence length="263" mass="28264">MTAPLLSVRNVSVSFGGVKVLDGVNLDVQPGEIRGLIGPNGAGKTTMLNVISGIHAPNIGDILLDGVSIVGRKPNEIARLGLGRTFQTSQLFRGMTVLENLMTGLHHRTSAGLVAAAFNLRGYREEEEAAEEEARLALEFVGMSAFADRPGSALSFGQQRVIEIARTLIGAPKVVLLDEPAVGLSLNRLAEFDTLLRRIRDEKGVTLILIEHVIRLVMDVCDQVTVLSSGRQIAEGPPDAVRNDSQVIEAYLGKELRARHSAS</sequence>
<organism evidence="6 7">
    <name type="scientific">Enhydrobacter aerosaccus</name>
    <dbReference type="NCBI Taxonomy" id="225324"/>
    <lineage>
        <taxon>Bacteria</taxon>
        <taxon>Pseudomonadati</taxon>
        <taxon>Pseudomonadota</taxon>
        <taxon>Alphaproteobacteria</taxon>
        <taxon>Hyphomicrobiales</taxon>
        <taxon>Enhydrobacter</taxon>
    </lineage>
</organism>
<evidence type="ECO:0000313" key="6">
    <source>
        <dbReference type="EMBL" id="SJZ30556.1"/>
    </source>
</evidence>
<keyword evidence="2" id="KW-0813">Transport</keyword>
<dbReference type="OrthoDB" id="9810077at2"/>
<dbReference type="GO" id="GO:0005524">
    <property type="term" value="F:ATP binding"/>
    <property type="evidence" value="ECO:0007669"/>
    <property type="project" value="UniProtKB-KW"/>
</dbReference>
<dbReference type="STRING" id="225324.SAMN02745126_00042"/>
<feature type="domain" description="ABC transporter" evidence="5">
    <location>
        <begin position="6"/>
        <end position="254"/>
    </location>
</feature>
<dbReference type="RefSeq" id="WP_085931813.1">
    <property type="nucleotide sequence ID" value="NZ_FUWJ01000001.1"/>
</dbReference>
<dbReference type="PROSITE" id="PS00211">
    <property type="entry name" value="ABC_TRANSPORTER_1"/>
    <property type="match status" value="1"/>
</dbReference>
<evidence type="ECO:0000256" key="1">
    <source>
        <dbReference type="ARBA" id="ARBA00005417"/>
    </source>
</evidence>
<dbReference type="InterPro" id="IPR051120">
    <property type="entry name" value="ABC_AA/LPS_Transport"/>
</dbReference>
<dbReference type="Pfam" id="PF12399">
    <property type="entry name" value="BCA_ABC_TP_C"/>
    <property type="match status" value="1"/>
</dbReference>
<dbReference type="GO" id="GO:0016887">
    <property type="term" value="F:ATP hydrolysis activity"/>
    <property type="evidence" value="ECO:0007669"/>
    <property type="project" value="InterPro"/>
</dbReference>
<name>A0A1T4JK75_9HYPH</name>
<dbReference type="InterPro" id="IPR032823">
    <property type="entry name" value="BCA_ABC_TP_C"/>
</dbReference>
<dbReference type="GO" id="GO:0005886">
    <property type="term" value="C:plasma membrane"/>
    <property type="evidence" value="ECO:0007669"/>
    <property type="project" value="TreeGrafter"/>
</dbReference>